<dbReference type="Gene3D" id="1.20.1280.290">
    <property type="match status" value="1"/>
</dbReference>
<dbReference type="AlphaFoldDB" id="A0A364Y1P0"/>
<keyword evidence="3" id="KW-1185">Reference proteome</keyword>
<dbReference type="EMBL" id="QMFY01000006">
    <property type="protein sequence ID" value="RAW00550.1"/>
    <property type="molecule type" value="Genomic_DNA"/>
</dbReference>
<feature type="transmembrane region" description="Helical" evidence="1">
    <location>
        <begin position="86"/>
        <end position="104"/>
    </location>
</feature>
<organism evidence="2 3">
    <name type="scientific">Pseudochryseolinea flava</name>
    <dbReference type="NCBI Taxonomy" id="2059302"/>
    <lineage>
        <taxon>Bacteria</taxon>
        <taxon>Pseudomonadati</taxon>
        <taxon>Bacteroidota</taxon>
        <taxon>Cytophagia</taxon>
        <taxon>Cytophagales</taxon>
        <taxon>Fulvivirgaceae</taxon>
        <taxon>Pseudochryseolinea</taxon>
    </lineage>
</organism>
<name>A0A364Y1P0_9BACT</name>
<keyword evidence="1" id="KW-0812">Transmembrane</keyword>
<evidence type="ECO:0000313" key="3">
    <source>
        <dbReference type="Proteomes" id="UP000251889"/>
    </source>
</evidence>
<evidence type="ECO:0008006" key="4">
    <source>
        <dbReference type="Google" id="ProtNLM"/>
    </source>
</evidence>
<sequence length="189" mass="21169">MAEHKDAMQLIAGIIAMIAYIPLIVGIARNKAEQSFAAFLLWALLDSIATITTYLEHGNYWLPFSNVIGTITVTLLLVVKRQVSWSWVENVTAFLVIICVAIWYSAGEQAGIVASSLAVVIASIPQMVDTFKRPRTTPVLSYILFFSANVVSFLAGRTWTIEERFYAACSMFLCFVIIFFAFSRRTTHR</sequence>
<feature type="transmembrane region" description="Helical" evidence="1">
    <location>
        <begin position="110"/>
        <end position="128"/>
    </location>
</feature>
<feature type="transmembrane region" description="Helical" evidence="1">
    <location>
        <begin position="35"/>
        <end position="54"/>
    </location>
</feature>
<evidence type="ECO:0000313" key="2">
    <source>
        <dbReference type="EMBL" id="RAW00550.1"/>
    </source>
</evidence>
<keyword evidence="1" id="KW-1133">Transmembrane helix</keyword>
<keyword evidence="1" id="KW-0472">Membrane</keyword>
<reference evidence="2 3" key="1">
    <citation type="submission" date="2018-06" db="EMBL/GenBank/DDBJ databases">
        <title>Chryseolinea flavus sp. nov., a member of the phylum Bacteroidetes isolated from soil.</title>
        <authorList>
            <person name="Li Y."/>
            <person name="Wang J."/>
        </authorList>
    </citation>
    <scope>NUCLEOTIDE SEQUENCE [LARGE SCALE GENOMIC DNA]</scope>
    <source>
        <strain evidence="2 3">SDU1-6</strain>
    </source>
</reference>
<evidence type="ECO:0000256" key="1">
    <source>
        <dbReference type="SAM" id="Phobius"/>
    </source>
</evidence>
<dbReference type="Proteomes" id="UP000251889">
    <property type="component" value="Unassembled WGS sequence"/>
</dbReference>
<accession>A0A364Y1P0</accession>
<feature type="transmembrane region" description="Helical" evidence="1">
    <location>
        <begin position="6"/>
        <end position="28"/>
    </location>
</feature>
<feature type="transmembrane region" description="Helical" evidence="1">
    <location>
        <begin position="140"/>
        <end position="159"/>
    </location>
</feature>
<gene>
    <name evidence="2" type="ORF">DQQ10_13200</name>
</gene>
<feature type="transmembrane region" description="Helical" evidence="1">
    <location>
        <begin position="60"/>
        <end position="79"/>
    </location>
</feature>
<protein>
    <recommendedName>
        <fullName evidence="4">PQ-loop repeat-containing protein</fullName>
    </recommendedName>
</protein>
<proteinExistence type="predicted"/>
<feature type="transmembrane region" description="Helical" evidence="1">
    <location>
        <begin position="165"/>
        <end position="183"/>
    </location>
</feature>
<comment type="caution">
    <text evidence="2">The sequence shown here is derived from an EMBL/GenBank/DDBJ whole genome shotgun (WGS) entry which is preliminary data.</text>
</comment>